<reference evidence="1" key="1">
    <citation type="submission" date="2014-11" db="EMBL/GenBank/DDBJ databases">
        <authorList>
            <person name="Amaro Gonzalez C."/>
        </authorList>
    </citation>
    <scope>NUCLEOTIDE SEQUENCE</scope>
</reference>
<protein>
    <submittedName>
        <fullName evidence="1">Uncharacterized protein</fullName>
    </submittedName>
</protein>
<sequence>MPRPTPHSHSLTQLSGVMQRGKNNQKIIQLNIKANITEKKQRQKNCTWTCQMKATSLVFFLA</sequence>
<dbReference type="EMBL" id="GBXM01063443">
    <property type="protein sequence ID" value="JAH45134.1"/>
    <property type="molecule type" value="Transcribed_RNA"/>
</dbReference>
<organism evidence="1">
    <name type="scientific">Anguilla anguilla</name>
    <name type="common">European freshwater eel</name>
    <name type="synonym">Muraena anguilla</name>
    <dbReference type="NCBI Taxonomy" id="7936"/>
    <lineage>
        <taxon>Eukaryota</taxon>
        <taxon>Metazoa</taxon>
        <taxon>Chordata</taxon>
        <taxon>Craniata</taxon>
        <taxon>Vertebrata</taxon>
        <taxon>Euteleostomi</taxon>
        <taxon>Actinopterygii</taxon>
        <taxon>Neopterygii</taxon>
        <taxon>Teleostei</taxon>
        <taxon>Anguilliformes</taxon>
        <taxon>Anguillidae</taxon>
        <taxon>Anguilla</taxon>
    </lineage>
</organism>
<reference evidence="1" key="2">
    <citation type="journal article" date="2015" name="Fish Shellfish Immunol.">
        <title>Early steps in the European eel (Anguilla anguilla)-Vibrio vulnificus interaction in the gills: Role of the RtxA13 toxin.</title>
        <authorList>
            <person name="Callol A."/>
            <person name="Pajuelo D."/>
            <person name="Ebbesson L."/>
            <person name="Teles M."/>
            <person name="MacKenzie S."/>
            <person name="Amaro C."/>
        </authorList>
    </citation>
    <scope>NUCLEOTIDE SEQUENCE</scope>
</reference>
<dbReference type="AlphaFoldDB" id="A0A0E9SUT2"/>
<evidence type="ECO:0000313" key="1">
    <source>
        <dbReference type="EMBL" id="JAH45134.1"/>
    </source>
</evidence>
<accession>A0A0E9SUT2</accession>
<proteinExistence type="predicted"/>
<name>A0A0E9SUT2_ANGAN</name>